<dbReference type="Pfam" id="PF04380">
    <property type="entry name" value="BMFP"/>
    <property type="match status" value="1"/>
</dbReference>
<sequence length="124" mass="12805">MNDGMGGPNKRGRFFDDLAGMAGGAFSVMAGARAEIEAAVKAQVEIVAQKLELVRREDLDAALEVARRAREEASALSLRVAALEAKLGGGEGQPASKAEGSSSVEPEAVDPNPKEDPTDPASLS</sequence>
<dbReference type="EMBL" id="JACTNG010000001">
    <property type="protein sequence ID" value="MBO1077429.1"/>
    <property type="molecule type" value="Genomic_DNA"/>
</dbReference>
<dbReference type="Proteomes" id="UP001518989">
    <property type="component" value="Unassembled WGS sequence"/>
</dbReference>
<proteinExistence type="predicted"/>
<dbReference type="InterPro" id="IPR007475">
    <property type="entry name" value="UbiK"/>
</dbReference>
<protein>
    <submittedName>
        <fullName evidence="3">Accessory factor UbiK family protein</fullName>
    </submittedName>
</protein>
<gene>
    <name evidence="3" type="ORF">IAI61_00195</name>
</gene>
<evidence type="ECO:0000256" key="2">
    <source>
        <dbReference type="SAM" id="MobiDB-lite"/>
    </source>
</evidence>
<feature type="coiled-coil region" evidence="1">
    <location>
        <begin position="56"/>
        <end position="86"/>
    </location>
</feature>
<evidence type="ECO:0000256" key="1">
    <source>
        <dbReference type="SAM" id="Coils"/>
    </source>
</evidence>
<accession>A0ABS3KIY6</accession>
<evidence type="ECO:0000313" key="3">
    <source>
        <dbReference type="EMBL" id="MBO1077429.1"/>
    </source>
</evidence>
<feature type="region of interest" description="Disordered" evidence="2">
    <location>
        <begin position="87"/>
        <end position="124"/>
    </location>
</feature>
<comment type="caution">
    <text evidence="3">The sequence shown here is derived from an EMBL/GenBank/DDBJ whole genome shotgun (WGS) entry which is preliminary data.</text>
</comment>
<organism evidence="3 4">
    <name type="scientific">Roseomonas haemaphysalidis</name>
    <dbReference type="NCBI Taxonomy" id="2768162"/>
    <lineage>
        <taxon>Bacteria</taxon>
        <taxon>Pseudomonadati</taxon>
        <taxon>Pseudomonadota</taxon>
        <taxon>Alphaproteobacteria</taxon>
        <taxon>Acetobacterales</taxon>
        <taxon>Roseomonadaceae</taxon>
        <taxon>Roseomonas</taxon>
    </lineage>
</organism>
<reference evidence="3 4" key="1">
    <citation type="submission" date="2020-09" db="EMBL/GenBank/DDBJ databases">
        <title>Roseomonas.</title>
        <authorList>
            <person name="Zhu W."/>
        </authorList>
    </citation>
    <scope>NUCLEOTIDE SEQUENCE [LARGE SCALE GENOMIC DNA]</scope>
    <source>
        <strain evidence="3 4">573</strain>
    </source>
</reference>
<keyword evidence="1" id="KW-0175">Coiled coil</keyword>
<name>A0ABS3KIY6_9PROT</name>
<evidence type="ECO:0000313" key="4">
    <source>
        <dbReference type="Proteomes" id="UP001518989"/>
    </source>
</evidence>
<keyword evidence="4" id="KW-1185">Reference proteome</keyword>